<evidence type="ECO:0000256" key="3">
    <source>
        <dbReference type="ARBA" id="ARBA00022989"/>
    </source>
</evidence>
<dbReference type="Pfam" id="PF00916">
    <property type="entry name" value="Sulfate_transp"/>
    <property type="match status" value="1"/>
</dbReference>
<keyword evidence="8" id="KW-1185">Reference proteome</keyword>
<evidence type="ECO:0000313" key="8">
    <source>
        <dbReference type="Proteomes" id="UP000324632"/>
    </source>
</evidence>
<sequence>MEHITASEEPSTAAMYRVERPVFSESYLDSGFLHRKKRTPKSCILRVKEELRCSSEKAKSVALSFLPIITWLPSYRVKEYMFGDIVSGISTGVMQLPQGLAYAMLAAVPPVFGLYSSFYPVLLYTFFGTSKHISIGTFAVISLMIGGVAVREAPDSMFAVNGTNASQVVDFEARDARRVEVVVALTTLVGLIQLVLGLLRFGFLAIYLTEPLVRGFTTAAAVHVSVSQLKYLLGVQTPRFNGPLSVVYVRNKHPVLICDVVTLSTSIEAVIMNITSTNIVTLIVGLVCTVFLYGVKDINERFKKKLPIPIPGEIIVVIVSTGISYGLVMSENYGVDVVGQIPTGLLPPKVPDFSVFPNLLTDAIPIAVVGFSIAISLAKTFALKHGYSVDGNQELIALGLCNFVSSFFHTFVVTASMSRSLVQESTGGHTEIAGLLASLLVLLVVVAIGFVFQPLPTTVLAAIIMVNLLGMFKQMKDIPALWRTSKIELAIWVVSFIASVLLGLDYGLVVAMGFAIMTVVFRTQRPKNAVLGQISDTGLYFDVDEYEEAEECSGIKIFQSNTSIYFANSDLYVSALKAKTGVNPAKLLEARQSQLKYAHRDTEGKKLKQGLPSKKNAVVLLNALDEATDNECKYECTVPQQDMELGVTCEVVAGAGKQMDVYTNGRANETQTESESEDEFFLQRLTPIHSIILDLTPVNFIDSVGAKAIKSVIKEYATINVTIVLAGCSRTLLSDLRTLQFFTEPVIPDLMFPTIHDAVLHCQNRKDPPTCPNSQ</sequence>
<dbReference type="PROSITE" id="PS01130">
    <property type="entry name" value="SLC26A"/>
    <property type="match status" value="1"/>
</dbReference>
<proteinExistence type="predicted"/>
<accession>A0A5A9PIG8</accession>
<evidence type="ECO:0000313" key="7">
    <source>
        <dbReference type="EMBL" id="KAA0720971.1"/>
    </source>
</evidence>
<dbReference type="CDD" id="cd07042">
    <property type="entry name" value="STAS_SulP_like_sulfate_transporter"/>
    <property type="match status" value="1"/>
</dbReference>
<protein>
    <submittedName>
        <fullName evidence="7">Prestin Solute carrier family 26 member 5</fullName>
    </submittedName>
</protein>
<dbReference type="EMBL" id="SOYY01000005">
    <property type="protein sequence ID" value="KAA0720971.1"/>
    <property type="molecule type" value="Genomic_DNA"/>
</dbReference>
<feature type="transmembrane region" description="Helical" evidence="5">
    <location>
        <begin position="363"/>
        <end position="383"/>
    </location>
</feature>
<dbReference type="PROSITE" id="PS50801">
    <property type="entry name" value="STAS"/>
    <property type="match status" value="1"/>
</dbReference>
<dbReference type="InterPro" id="IPR002645">
    <property type="entry name" value="STAS_dom"/>
</dbReference>
<dbReference type="SUPFAM" id="SSF52091">
    <property type="entry name" value="SpoIIaa-like"/>
    <property type="match status" value="1"/>
</dbReference>
<feature type="transmembrane region" description="Helical" evidence="5">
    <location>
        <begin position="395"/>
        <end position="415"/>
    </location>
</feature>
<feature type="domain" description="STAS" evidence="6">
    <location>
        <begin position="545"/>
        <end position="762"/>
    </location>
</feature>
<feature type="transmembrane region" description="Helical" evidence="5">
    <location>
        <begin position="181"/>
        <end position="208"/>
    </location>
</feature>
<feature type="transmembrane region" description="Helical" evidence="5">
    <location>
        <begin position="435"/>
        <end position="468"/>
    </location>
</feature>
<feature type="transmembrane region" description="Helical" evidence="5">
    <location>
        <begin position="270"/>
        <end position="294"/>
    </location>
</feature>
<dbReference type="NCBIfam" id="TIGR00815">
    <property type="entry name" value="sulP"/>
    <property type="match status" value="1"/>
</dbReference>
<keyword evidence="3 5" id="KW-1133">Transmembrane helix</keyword>
<dbReference type="GO" id="GO:0016020">
    <property type="term" value="C:membrane"/>
    <property type="evidence" value="ECO:0007669"/>
    <property type="project" value="UniProtKB-SubCell"/>
</dbReference>
<name>A0A5A9PIG8_9TELE</name>
<dbReference type="PANTHER" id="PTHR11814">
    <property type="entry name" value="SULFATE TRANSPORTER"/>
    <property type="match status" value="1"/>
</dbReference>
<feature type="transmembrane region" description="Helical" evidence="5">
    <location>
        <begin position="100"/>
        <end position="127"/>
    </location>
</feature>
<organism evidence="7 8">
    <name type="scientific">Triplophysa tibetana</name>
    <dbReference type="NCBI Taxonomy" id="1572043"/>
    <lineage>
        <taxon>Eukaryota</taxon>
        <taxon>Metazoa</taxon>
        <taxon>Chordata</taxon>
        <taxon>Craniata</taxon>
        <taxon>Vertebrata</taxon>
        <taxon>Euteleostomi</taxon>
        <taxon>Actinopterygii</taxon>
        <taxon>Neopterygii</taxon>
        <taxon>Teleostei</taxon>
        <taxon>Ostariophysi</taxon>
        <taxon>Cypriniformes</taxon>
        <taxon>Nemacheilidae</taxon>
        <taxon>Triplophysa</taxon>
    </lineage>
</organism>
<dbReference type="InterPro" id="IPR001902">
    <property type="entry name" value="SLC26A/SulP_fam"/>
</dbReference>
<dbReference type="Pfam" id="PF01740">
    <property type="entry name" value="STAS"/>
    <property type="match status" value="1"/>
</dbReference>
<dbReference type="InterPro" id="IPR036513">
    <property type="entry name" value="STAS_dom_sf"/>
</dbReference>
<evidence type="ECO:0000256" key="1">
    <source>
        <dbReference type="ARBA" id="ARBA00004141"/>
    </source>
</evidence>
<feature type="transmembrane region" description="Helical" evidence="5">
    <location>
        <begin position="133"/>
        <end position="150"/>
    </location>
</feature>
<evidence type="ECO:0000256" key="2">
    <source>
        <dbReference type="ARBA" id="ARBA00022692"/>
    </source>
</evidence>
<evidence type="ECO:0000259" key="6">
    <source>
        <dbReference type="PROSITE" id="PS50801"/>
    </source>
</evidence>
<feature type="transmembrane region" description="Helical" evidence="5">
    <location>
        <begin position="306"/>
        <end position="328"/>
    </location>
</feature>
<keyword evidence="2 5" id="KW-0812">Transmembrane</keyword>
<evidence type="ECO:0000256" key="4">
    <source>
        <dbReference type="ARBA" id="ARBA00023136"/>
    </source>
</evidence>
<dbReference type="InterPro" id="IPR018045">
    <property type="entry name" value="S04_transporter_CS"/>
</dbReference>
<dbReference type="GO" id="GO:0008271">
    <property type="term" value="F:secondary active sulfate transmembrane transporter activity"/>
    <property type="evidence" value="ECO:0007669"/>
    <property type="project" value="InterPro"/>
</dbReference>
<dbReference type="AlphaFoldDB" id="A0A5A9PIG8"/>
<dbReference type="Gene3D" id="3.30.750.24">
    <property type="entry name" value="STAS domain"/>
    <property type="match status" value="1"/>
</dbReference>
<feature type="transmembrane region" description="Helical" evidence="5">
    <location>
        <begin position="489"/>
        <end position="521"/>
    </location>
</feature>
<comment type="subcellular location">
    <subcellularLocation>
        <location evidence="1">Membrane</location>
        <topology evidence="1">Multi-pass membrane protein</topology>
    </subcellularLocation>
</comment>
<dbReference type="Proteomes" id="UP000324632">
    <property type="component" value="Chromosome 5"/>
</dbReference>
<keyword evidence="4 5" id="KW-0472">Membrane</keyword>
<gene>
    <name evidence="7" type="ORF">E1301_Tti002020</name>
</gene>
<comment type="caution">
    <text evidence="7">The sequence shown here is derived from an EMBL/GenBank/DDBJ whole genome shotgun (WGS) entry which is preliminary data.</text>
</comment>
<reference evidence="7 8" key="1">
    <citation type="journal article" date="2019" name="Mol. Ecol. Resour.">
        <title>Chromosome-level genome assembly of Triplophysa tibetana, a fish adapted to the harsh high-altitude environment of the Tibetan Plateau.</title>
        <authorList>
            <person name="Yang X."/>
            <person name="Liu H."/>
            <person name="Ma Z."/>
            <person name="Zou Y."/>
            <person name="Zou M."/>
            <person name="Mao Y."/>
            <person name="Li X."/>
            <person name="Wang H."/>
            <person name="Chen T."/>
            <person name="Wang W."/>
            <person name="Yang R."/>
        </authorList>
    </citation>
    <scope>NUCLEOTIDE SEQUENCE [LARGE SCALE GENOMIC DNA]</scope>
    <source>
        <strain evidence="7">TTIB1903HZAU</strain>
        <tissue evidence="7">Muscle</tissue>
    </source>
</reference>
<dbReference type="InterPro" id="IPR011547">
    <property type="entry name" value="SLC26A/SulP_dom"/>
</dbReference>
<evidence type="ECO:0000256" key="5">
    <source>
        <dbReference type="SAM" id="Phobius"/>
    </source>
</evidence>